<comment type="caution">
    <text evidence="1">The sequence shown here is derived from an EMBL/GenBank/DDBJ whole genome shotgun (WGS) entry which is preliminary data.</text>
</comment>
<evidence type="ECO:0000313" key="1">
    <source>
        <dbReference type="EMBL" id="MFD0993059.1"/>
    </source>
</evidence>
<name>A0ABW3JSR7_9FLAO</name>
<reference evidence="2" key="1">
    <citation type="journal article" date="2019" name="Int. J. Syst. Evol. Microbiol.">
        <title>The Global Catalogue of Microorganisms (GCM) 10K type strain sequencing project: providing services to taxonomists for standard genome sequencing and annotation.</title>
        <authorList>
            <consortium name="The Broad Institute Genomics Platform"/>
            <consortium name="The Broad Institute Genome Sequencing Center for Infectious Disease"/>
            <person name="Wu L."/>
            <person name="Ma J."/>
        </authorList>
    </citation>
    <scope>NUCLEOTIDE SEQUENCE [LARGE SCALE GENOMIC DNA]</scope>
    <source>
        <strain evidence="2">CCUG 60527</strain>
    </source>
</reference>
<evidence type="ECO:0008006" key="3">
    <source>
        <dbReference type="Google" id="ProtNLM"/>
    </source>
</evidence>
<dbReference type="EMBL" id="JBHTJR010000045">
    <property type="protein sequence ID" value="MFD0993059.1"/>
    <property type="molecule type" value="Genomic_DNA"/>
</dbReference>
<accession>A0ABW3JSR7</accession>
<sequence>MKKVIQLCLLIITINTIAQETNPNHKIWSETDHLKIDDFQLKIENNSNRILESQFTINYESQGFDFLKRNLNHRVQNIFIKNASWIDVSKTDDIQYYLDYHQVQFDLSEVYARELRKSLLFNKKKISRGFSEVKKLHDEILAELAIERTKLNNDTNFGNDKEKLKVWKKNIQNKLVALYEFRLENTKKIKIKK</sequence>
<keyword evidence="2" id="KW-1185">Reference proteome</keyword>
<dbReference type="Proteomes" id="UP001597062">
    <property type="component" value="Unassembled WGS sequence"/>
</dbReference>
<gene>
    <name evidence="1" type="ORF">ACFQ1U_07565</name>
</gene>
<dbReference type="RefSeq" id="WP_386106949.1">
    <property type="nucleotide sequence ID" value="NZ_JBHTJR010000045.1"/>
</dbReference>
<protein>
    <recommendedName>
        <fullName evidence="3">DUF4468 domain-containing protein</fullName>
    </recommendedName>
</protein>
<organism evidence="1 2">
    <name type="scientific">Tenacibaculum geojense</name>
    <dbReference type="NCBI Taxonomy" id="915352"/>
    <lineage>
        <taxon>Bacteria</taxon>
        <taxon>Pseudomonadati</taxon>
        <taxon>Bacteroidota</taxon>
        <taxon>Flavobacteriia</taxon>
        <taxon>Flavobacteriales</taxon>
        <taxon>Flavobacteriaceae</taxon>
        <taxon>Tenacibaculum</taxon>
    </lineage>
</organism>
<evidence type="ECO:0000313" key="2">
    <source>
        <dbReference type="Proteomes" id="UP001597062"/>
    </source>
</evidence>
<proteinExistence type="predicted"/>